<evidence type="ECO:0000313" key="4">
    <source>
        <dbReference type="RefSeq" id="XP_028968491.1"/>
    </source>
</evidence>
<feature type="region of interest" description="Disordered" evidence="1">
    <location>
        <begin position="442"/>
        <end position="475"/>
    </location>
</feature>
<gene>
    <name evidence="4" type="primary">LOC100905014</name>
</gene>
<feature type="compositionally biased region" description="Polar residues" evidence="1">
    <location>
        <begin position="442"/>
        <end position="459"/>
    </location>
</feature>
<name>A0AAJ7WIN0_9ACAR</name>
<dbReference type="KEGG" id="goe:100905014"/>
<accession>A0AAJ7WIN0</accession>
<protein>
    <submittedName>
        <fullName evidence="4">DNA repair protein XRCC1</fullName>
    </submittedName>
</protein>
<dbReference type="Proteomes" id="UP000694867">
    <property type="component" value="Unplaced"/>
</dbReference>
<dbReference type="SUPFAM" id="SSF52113">
    <property type="entry name" value="BRCT domain"/>
    <property type="match status" value="1"/>
</dbReference>
<dbReference type="GO" id="GO:0003684">
    <property type="term" value="F:damaged DNA binding"/>
    <property type="evidence" value="ECO:0007669"/>
    <property type="project" value="InterPro"/>
</dbReference>
<dbReference type="SMART" id="SM00292">
    <property type="entry name" value="BRCT"/>
    <property type="match status" value="1"/>
</dbReference>
<dbReference type="Gene3D" id="3.40.50.10190">
    <property type="entry name" value="BRCT domain"/>
    <property type="match status" value="1"/>
</dbReference>
<feature type="region of interest" description="Disordered" evidence="1">
    <location>
        <begin position="206"/>
        <end position="243"/>
    </location>
</feature>
<feature type="compositionally biased region" description="Basic and acidic residues" evidence="1">
    <location>
        <begin position="367"/>
        <end position="377"/>
    </location>
</feature>
<dbReference type="SUPFAM" id="SSF49785">
    <property type="entry name" value="Galactose-binding domain-like"/>
    <property type="match status" value="1"/>
</dbReference>
<feature type="compositionally biased region" description="Polar residues" evidence="1">
    <location>
        <begin position="226"/>
        <end position="241"/>
    </location>
</feature>
<feature type="compositionally biased region" description="Basic and acidic residues" evidence="1">
    <location>
        <begin position="342"/>
        <end position="353"/>
    </location>
</feature>
<dbReference type="PROSITE" id="PS50172">
    <property type="entry name" value="BRCT"/>
    <property type="match status" value="1"/>
</dbReference>
<feature type="domain" description="BRCT" evidence="2">
    <location>
        <begin position="562"/>
        <end position="647"/>
    </location>
</feature>
<dbReference type="RefSeq" id="XP_028968491.1">
    <property type="nucleotide sequence ID" value="XM_029112658.1"/>
</dbReference>
<dbReference type="InterPro" id="IPR036420">
    <property type="entry name" value="BRCT_dom_sf"/>
</dbReference>
<dbReference type="InterPro" id="IPR002706">
    <property type="entry name" value="Xrcc1_N"/>
</dbReference>
<feature type="region of interest" description="Disordered" evidence="1">
    <location>
        <begin position="294"/>
        <end position="409"/>
    </location>
</feature>
<dbReference type="GeneID" id="100905014"/>
<reference evidence="4" key="1">
    <citation type="submission" date="2025-08" db="UniProtKB">
        <authorList>
            <consortium name="RefSeq"/>
        </authorList>
    </citation>
    <scope>IDENTIFICATION</scope>
</reference>
<dbReference type="Pfam" id="PF00533">
    <property type="entry name" value="BRCT"/>
    <property type="match status" value="1"/>
</dbReference>
<dbReference type="InterPro" id="IPR008979">
    <property type="entry name" value="Galactose-bd-like_sf"/>
</dbReference>
<feature type="region of interest" description="Disordered" evidence="1">
    <location>
        <begin position="267"/>
        <end position="286"/>
    </location>
</feature>
<dbReference type="PANTHER" id="PTHR11370">
    <property type="entry name" value="DNA-REPAIR PROTEIN XRCC1"/>
    <property type="match status" value="1"/>
</dbReference>
<evidence type="ECO:0000256" key="1">
    <source>
        <dbReference type="SAM" id="MobiDB-lite"/>
    </source>
</evidence>
<organism evidence="3 4">
    <name type="scientific">Galendromus occidentalis</name>
    <name type="common">western predatory mite</name>
    <dbReference type="NCBI Taxonomy" id="34638"/>
    <lineage>
        <taxon>Eukaryota</taxon>
        <taxon>Metazoa</taxon>
        <taxon>Ecdysozoa</taxon>
        <taxon>Arthropoda</taxon>
        <taxon>Chelicerata</taxon>
        <taxon>Arachnida</taxon>
        <taxon>Acari</taxon>
        <taxon>Parasitiformes</taxon>
        <taxon>Mesostigmata</taxon>
        <taxon>Gamasina</taxon>
        <taxon>Phytoseioidea</taxon>
        <taxon>Phytoseiidae</taxon>
        <taxon>Typhlodrominae</taxon>
        <taxon>Galendromus</taxon>
    </lineage>
</organism>
<dbReference type="PANTHER" id="PTHR11370:SF5">
    <property type="entry name" value="DNA REPAIR PROTEIN XRCC1"/>
    <property type="match status" value="1"/>
</dbReference>
<keyword evidence="3" id="KW-1185">Reference proteome</keyword>
<evidence type="ECO:0000259" key="2">
    <source>
        <dbReference type="PROSITE" id="PS50172"/>
    </source>
</evidence>
<proteinExistence type="predicted"/>
<evidence type="ECO:0000313" key="3">
    <source>
        <dbReference type="Proteomes" id="UP000694867"/>
    </source>
</evidence>
<dbReference type="GO" id="GO:0006284">
    <property type="term" value="P:base-excision repair"/>
    <property type="evidence" value="ECO:0007669"/>
    <property type="project" value="TreeGrafter"/>
</dbReference>
<dbReference type="GO" id="GO:0000012">
    <property type="term" value="P:single strand break repair"/>
    <property type="evidence" value="ECO:0007669"/>
    <property type="project" value="InterPro"/>
</dbReference>
<sequence>MLPNPVEKIVSVSSEHPDHKVFSLITGFGSWTTENVGEEKAEIELKLTDLAQISRIEIANESSAWVDIRVSREGIPDVPLLPTLCLQTRKESKECENCRAKRVLETGVFNEDVRSDKFDYVKVICRQPFNRNIRYGLSQLKFYTQPSESKTKNPQRSNSLADSEEVVLNIVGDKTEEDSGKLIGSLIKTASFRHVDRAKRIVNTSVADEDAEESTDELRPKATPSIIRNSFNPSASKTSTPIVPKNSFVFAPAASAADQETRAKKAAAEADQVIPGRSPKKSKLSYKAATAIYTPANESSGERKQQPDEGHSGESNLSFLKKTLASWKGADRSNQTPKSRPRSPEARSSDTRSPKAYIISPELKRRRLEDDDQERRRVPPPTRIQRIDAMLTKSPSGRPGAPRKNRSVVHAPRNRGVISPFVVKVNTKPKQQKITNLMERIFSSSESDGEASTPTQGSRDIQRGDTSHGAVAEEPSCCIEDDSTVNHIKSEEDERIAEIIESDEEVVVKTESSFNEKNSHVDLCGEDVVETMGREQPSAKKKRNRNPPINCEVESDSDLEVVGNDLMKGVVFTLSGFKNPYRSSLRSMAISMGARYRPDWDDSCTHLICAFKNTPKYLEVSRKNGKIVTAAWIATSHLKQKLSDWRK</sequence>
<feature type="compositionally biased region" description="Basic and acidic residues" evidence="1">
    <location>
        <begin position="300"/>
        <end position="312"/>
    </location>
</feature>
<dbReference type="Pfam" id="PF01834">
    <property type="entry name" value="XRCC1_N"/>
    <property type="match status" value="1"/>
</dbReference>
<dbReference type="Gene3D" id="2.60.120.260">
    <property type="entry name" value="Galactose-binding domain-like"/>
    <property type="match status" value="1"/>
</dbReference>
<dbReference type="GO" id="GO:0005634">
    <property type="term" value="C:nucleus"/>
    <property type="evidence" value="ECO:0007669"/>
    <property type="project" value="InterPro"/>
</dbReference>
<dbReference type="InterPro" id="IPR001357">
    <property type="entry name" value="BRCT_dom"/>
</dbReference>
<dbReference type="AlphaFoldDB" id="A0AAJ7WIN0"/>